<keyword evidence="19" id="KW-1185">Reference proteome</keyword>
<dbReference type="RefSeq" id="WP_304420764.1">
    <property type="nucleotide sequence ID" value="NZ_JANCMU010000004.1"/>
</dbReference>
<comment type="cofactor">
    <cofactor evidence="15">
        <name>Zn(2+)</name>
        <dbReference type="ChEBI" id="CHEBI:29105"/>
    </cofactor>
    <text evidence="15">Binds 1 zinc ion.</text>
</comment>
<keyword evidence="7 15" id="KW-0378">Hydrolase</keyword>
<dbReference type="Gene3D" id="3.40.390.10">
    <property type="entry name" value="Collagenase (Catalytic Domain)"/>
    <property type="match status" value="1"/>
</dbReference>
<keyword evidence="3" id="KW-0963">Cytoplasm</keyword>
<evidence type="ECO:0000256" key="6">
    <source>
        <dbReference type="ARBA" id="ARBA00022723"/>
    </source>
</evidence>
<name>A0A9X4RXG2_9FLAO</name>
<dbReference type="Proteomes" id="UP001152599">
    <property type="component" value="Unassembled WGS sequence"/>
</dbReference>
<dbReference type="FunFam" id="1.10.1370.40:FF:000001">
    <property type="entry name" value="Dipeptidyl carboxypeptidase II"/>
    <property type="match status" value="1"/>
</dbReference>
<comment type="catalytic activity">
    <reaction evidence="10">
        <text>Hydrolysis of unblocked, C-terminal dipeptides from oligopeptides, with broad specificity. Does not hydrolyze bonds in which P1' is Pro, or both P1 and P1' are Gly.</text>
        <dbReference type="EC" id="3.4.15.5"/>
    </reaction>
</comment>
<dbReference type="InterPro" id="IPR034005">
    <property type="entry name" value="M3A_DCP"/>
</dbReference>
<dbReference type="GO" id="GO:0006508">
    <property type="term" value="P:proteolysis"/>
    <property type="evidence" value="ECO:0007669"/>
    <property type="project" value="UniProtKB-KW"/>
</dbReference>
<evidence type="ECO:0000313" key="18">
    <source>
        <dbReference type="EMBL" id="MDG4946349.1"/>
    </source>
</evidence>
<dbReference type="PANTHER" id="PTHR43660:SF1">
    <property type="entry name" value="DIPEPTIDYL CARBOXYPEPTIDASE"/>
    <property type="match status" value="1"/>
</dbReference>
<dbReference type="GO" id="GO:0046872">
    <property type="term" value="F:metal ion binding"/>
    <property type="evidence" value="ECO:0007669"/>
    <property type="project" value="UniProtKB-UniRule"/>
</dbReference>
<dbReference type="InterPro" id="IPR024077">
    <property type="entry name" value="Neurolysin/TOP_dom2"/>
</dbReference>
<evidence type="ECO:0000256" key="16">
    <source>
        <dbReference type="SAM" id="SignalP"/>
    </source>
</evidence>
<evidence type="ECO:0000256" key="15">
    <source>
        <dbReference type="RuleBase" id="RU003435"/>
    </source>
</evidence>
<keyword evidence="9 15" id="KW-0482">Metalloprotease</keyword>
<keyword evidence="8 15" id="KW-0862">Zinc</keyword>
<keyword evidence="5 15" id="KW-0645">Protease</keyword>
<dbReference type="PANTHER" id="PTHR43660">
    <property type="entry name" value="DIPEPTIDYL CARBOXYPEPTIDASE"/>
    <property type="match status" value="1"/>
</dbReference>
<evidence type="ECO:0000256" key="11">
    <source>
        <dbReference type="ARBA" id="ARBA00054529"/>
    </source>
</evidence>
<dbReference type="GO" id="GO:0005829">
    <property type="term" value="C:cytosol"/>
    <property type="evidence" value="ECO:0007669"/>
    <property type="project" value="TreeGrafter"/>
</dbReference>
<evidence type="ECO:0000256" key="1">
    <source>
        <dbReference type="ARBA" id="ARBA00004496"/>
    </source>
</evidence>
<comment type="caution">
    <text evidence="18">The sequence shown here is derived from an EMBL/GenBank/DDBJ whole genome shotgun (WGS) entry which is preliminary data.</text>
</comment>
<evidence type="ECO:0000256" key="9">
    <source>
        <dbReference type="ARBA" id="ARBA00023049"/>
    </source>
</evidence>
<evidence type="ECO:0000256" key="14">
    <source>
        <dbReference type="ARBA" id="ARBA00075608"/>
    </source>
</evidence>
<dbReference type="Gene3D" id="1.10.1370.40">
    <property type="match status" value="1"/>
</dbReference>
<feature type="chain" id="PRO_5040854762" description="Dipeptidyl carboxypeptidase" evidence="16">
    <location>
        <begin position="24"/>
        <end position="713"/>
    </location>
</feature>
<protein>
    <recommendedName>
        <fullName evidence="13">Dipeptidyl carboxypeptidase</fullName>
        <ecNumber evidence="12">3.4.15.5</ecNumber>
    </recommendedName>
    <alternativeName>
        <fullName evidence="14">Peptidyl-dipeptidase Dcp</fullName>
    </alternativeName>
</protein>
<dbReference type="SUPFAM" id="SSF55486">
    <property type="entry name" value="Metalloproteases ('zincins'), catalytic domain"/>
    <property type="match status" value="1"/>
</dbReference>
<evidence type="ECO:0000313" key="19">
    <source>
        <dbReference type="Proteomes" id="UP001152599"/>
    </source>
</evidence>
<evidence type="ECO:0000256" key="4">
    <source>
        <dbReference type="ARBA" id="ARBA00022645"/>
    </source>
</evidence>
<accession>A0A9X4RXG2</accession>
<dbReference type="InterPro" id="IPR045090">
    <property type="entry name" value="Pept_M3A_M3B"/>
</dbReference>
<organism evidence="18 19">
    <name type="scientific">Profundicola chukchiensis</name>
    <dbReference type="NCBI Taxonomy" id="2961959"/>
    <lineage>
        <taxon>Bacteria</taxon>
        <taxon>Pseudomonadati</taxon>
        <taxon>Bacteroidota</taxon>
        <taxon>Flavobacteriia</taxon>
        <taxon>Flavobacteriales</taxon>
        <taxon>Weeksellaceae</taxon>
        <taxon>Profundicola</taxon>
    </lineage>
</organism>
<keyword evidence="4" id="KW-0121">Carboxypeptidase</keyword>
<dbReference type="InterPro" id="IPR024079">
    <property type="entry name" value="MetalloPept_cat_dom_sf"/>
</dbReference>
<evidence type="ECO:0000256" key="5">
    <source>
        <dbReference type="ARBA" id="ARBA00022670"/>
    </source>
</evidence>
<evidence type="ECO:0000259" key="17">
    <source>
        <dbReference type="Pfam" id="PF01432"/>
    </source>
</evidence>
<keyword evidence="6 15" id="KW-0479">Metal-binding</keyword>
<dbReference type="GO" id="GO:0008241">
    <property type="term" value="F:peptidyl-dipeptidase activity"/>
    <property type="evidence" value="ECO:0007669"/>
    <property type="project" value="UniProtKB-EC"/>
</dbReference>
<feature type="domain" description="Peptidase M3A/M3B catalytic" evidence="17">
    <location>
        <begin position="261"/>
        <end position="711"/>
    </location>
</feature>
<comment type="subcellular location">
    <subcellularLocation>
        <location evidence="1">Cytoplasm</location>
    </subcellularLocation>
</comment>
<evidence type="ECO:0000256" key="8">
    <source>
        <dbReference type="ARBA" id="ARBA00022833"/>
    </source>
</evidence>
<dbReference type="FunFam" id="3.40.390.10:FF:000009">
    <property type="entry name" value="Oligopeptidase A"/>
    <property type="match status" value="1"/>
</dbReference>
<keyword evidence="16" id="KW-0732">Signal</keyword>
<dbReference type="EMBL" id="JANCMU010000004">
    <property type="protein sequence ID" value="MDG4946349.1"/>
    <property type="molecule type" value="Genomic_DNA"/>
</dbReference>
<dbReference type="Pfam" id="PF01432">
    <property type="entry name" value="Peptidase_M3"/>
    <property type="match status" value="1"/>
</dbReference>
<dbReference type="AlphaFoldDB" id="A0A9X4RXG2"/>
<comment type="similarity">
    <text evidence="2 15">Belongs to the peptidase M3 family.</text>
</comment>
<reference evidence="18" key="1">
    <citation type="submission" date="2022-07" db="EMBL/GenBank/DDBJ databases">
        <title>Description and genome-wide analysis of Profundicola chukchiensis gen. nov., sp. nov., marine bacteria isolated from bottom sediments of the Chukchi Sea.</title>
        <authorList>
            <person name="Romanenko L."/>
            <person name="Otstavnykh N."/>
            <person name="Kurilenko V."/>
            <person name="Eremeev V."/>
            <person name="Velansky P."/>
            <person name="Mikhailov V."/>
            <person name="Isaeva M."/>
        </authorList>
    </citation>
    <scope>NUCLEOTIDE SEQUENCE</scope>
    <source>
        <strain evidence="18">KMM 9713</strain>
    </source>
</reference>
<dbReference type="CDD" id="cd06456">
    <property type="entry name" value="M3A_DCP"/>
    <property type="match status" value="1"/>
</dbReference>
<evidence type="ECO:0000256" key="7">
    <source>
        <dbReference type="ARBA" id="ARBA00022801"/>
    </source>
</evidence>
<evidence type="ECO:0000256" key="12">
    <source>
        <dbReference type="ARBA" id="ARBA00066668"/>
    </source>
</evidence>
<evidence type="ECO:0000256" key="3">
    <source>
        <dbReference type="ARBA" id="ARBA00022490"/>
    </source>
</evidence>
<dbReference type="EC" id="3.4.15.5" evidence="12"/>
<evidence type="ECO:0000256" key="2">
    <source>
        <dbReference type="ARBA" id="ARBA00006040"/>
    </source>
</evidence>
<dbReference type="Gene3D" id="1.10.1370.10">
    <property type="entry name" value="Neurolysin, domain 3"/>
    <property type="match status" value="1"/>
</dbReference>
<proteinExistence type="inferred from homology"/>
<dbReference type="GO" id="GO:0004222">
    <property type="term" value="F:metalloendopeptidase activity"/>
    <property type="evidence" value="ECO:0007669"/>
    <property type="project" value="InterPro"/>
</dbReference>
<sequence>MKNRVLSLGLLAALMACNPTQVAENQQQEMTEATETNVETSNPLLKASTLPYGAPDFTQIKDEHYLPAMKEAMRLQMERVNKIASSKEAPTFDNTILALEKSGKERDQVGSVFYAMTSAHTNDEIKKTQEILSPLMAQHSDEIYLNTALFNRVKAIYDQLDQLNLDQESKKLTEEYYKSFIQAGANLADDQKAELKNINSEIATLQTQFNQTLLKANNDAVIEVKDKAMLEGLSESEMKALENADGSGWTIKIQNTTQQPLMASLKNRKLREKIFSASWNRANGGYFDTNATIVKIAQLRAEKAELLGFKNFAEWSLVNTMAQNTDAVNDFFAGMIPAVRKKGAEEAADIQAMMKQDGIEGELKPWDWSYYAEKVRKAKYDLDESQLKPYFLLDKVLEDGVFYSATKLYGITFKKRTDIPTYHPDVVVYEVFEEDGTPLALFYGDFFARESKRGGAWMSNFVGQSKLYDTKPVIYNVCNYQKPAAGEPALLTFDNVITMFHEFGHALHGLFANQMYPTLSGTSVARDFVEFPSQANEHWALHPEVLKNYAKHYKTGEVIPQELITKIKNAATFNQGFSMTEVMSAADLDFNWHSMSLAEANQVVDPNKFEKKVLMEDKLWDENVPPRYRSSYFSHIFGGGYGAGYYSYLWTEMLALDTGNWFDENGGLKRELGQRYRDMILSQGNTQEYKEMYKAFRGSDPKPDAMIKARGLN</sequence>
<dbReference type="GO" id="GO:0004180">
    <property type="term" value="F:carboxypeptidase activity"/>
    <property type="evidence" value="ECO:0007669"/>
    <property type="project" value="UniProtKB-KW"/>
</dbReference>
<evidence type="ECO:0000256" key="10">
    <source>
        <dbReference type="ARBA" id="ARBA00052506"/>
    </source>
</evidence>
<feature type="signal peptide" evidence="16">
    <location>
        <begin position="1"/>
        <end position="23"/>
    </location>
</feature>
<comment type="function">
    <text evidence="11">Removes dipeptides from the C-termini of N-blocked tripeptides, tetrapeptides and larger peptides.</text>
</comment>
<dbReference type="InterPro" id="IPR001567">
    <property type="entry name" value="Pept_M3A_M3B_dom"/>
</dbReference>
<gene>
    <name evidence="18" type="ORF">NMK71_07980</name>
</gene>
<evidence type="ECO:0000256" key="13">
    <source>
        <dbReference type="ARBA" id="ARBA00070755"/>
    </source>
</evidence>
<dbReference type="PROSITE" id="PS51257">
    <property type="entry name" value="PROKAR_LIPOPROTEIN"/>
    <property type="match status" value="1"/>
</dbReference>